<evidence type="ECO:0000256" key="2">
    <source>
        <dbReference type="ARBA" id="ARBA00023125"/>
    </source>
</evidence>
<dbReference type="PROSITE" id="PS51077">
    <property type="entry name" value="HTH_ICLR"/>
    <property type="match status" value="1"/>
</dbReference>
<gene>
    <name evidence="6" type="ORF">FG385_08895</name>
</gene>
<sequence>MRTGSEPPTGTVARAVAVLRAVIEAGEDVSVAELTETLGLPRPTVHRLLDLLAKEDMVEPDHGTRRWRPTVECQRLGAVLAARRDLVRLARPVLAEVVERSQEACLLGVYLPRRREMIYASEHTSPNPLSYRIELNSPVPVNWGASGRAILAFLPEEEIEAILAERAPNPVTGEKAPSANVLRRELDFIRQAGFAFSRGQKIPGSRGIAAPILGADGIAVGSLTLTIPEMRFREEAKEQLAEMVIRGAGELSVMLGYRAPQASGVAGRR</sequence>
<feature type="domain" description="IclR-ED" evidence="5">
    <location>
        <begin position="72"/>
        <end position="257"/>
    </location>
</feature>
<evidence type="ECO:0000313" key="6">
    <source>
        <dbReference type="EMBL" id="TNC27812.1"/>
    </source>
</evidence>
<dbReference type="PROSITE" id="PS51078">
    <property type="entry name" value="ICLR_ED"/>
    <property type="match status" value="1"/>
</dbReference>
<dbReference type="PANTHER" id="PTHR30136">
    <property type="entry name" value="HELIX-TURN-HELIX TRANSCRIPTIONAL REGULATOR, ICLR FAMILY"/>
    <property type="match status" value="1"/>
</dbReference>
<accession>A0A5C4M520</accession>
<reference evidence="6 7" key="1">
    <citation type="submission" date="2019-06" db="EMBL/GenBank/DDBJ databases">
        <title>Amycolatopsis alkalitolerans sp. nov., isolated from Gastrodia elata Blume.</title>
        <authorList>
            <person name="Narsing Rao M.P."/>
            <person name="Li W.J."/>
        </authorList>
    </citation>
    <scope>NUCLEOTIDE SEQUENCE [LARGE SCALE GENOMIC DNA]</scope>
    <source>
        <strain evidence="6 7">SYSUP0005</strain>
    </source>
</reference>
<dbReference type="Gene3D" id="1.10.10.10">
    <property type="entry name" value="Winged helix-like DNA-binding domain superfamily/Winged helix DNA-binding domain"/>
    <property type="match status" value="1"/>
</dbReference>
<evidence type="ECO:0000313" key="7">
    <source>
        <dbReference type="Proteomes" id="UP000305546"/>
    </source>
</evidence>
<dbReference type="AlphaFoldDB" id="A0A5C4M520"/>
<keyword evidence="7" id="KW-1185">Reference proteome</keyword>
<dbReference type="InterPro" id="IPR014757">
    <property type="entry name" value="Tscrpt_reg_IclR_C"/>
</dbReference>
<dbReference type="Proteomes" id="UP000305546">
    <property type="component" value="Unassembled WGS sequence"/>
</dbReference>
<dbReference type="OrthoDB" id="3734039at2"/>
<organism evidence="6 7">
    <name type="scientific">Amycolatopsis alkalitolerans</name>
    <dbReference type="NCBI Taxonomy" id="2547244"/>
    <lineage>
        <taxon>Bacteria</taxon>
        <taxon>Bacillati</taxon>
        <taxon>Actinomycetota</taxon>
        <taxon>Actinomycetes</taxon>
        <taxon>Pseudonocardiales</taxon>
        <taxon>Pseudonocardiaceae</taxon>
        <taxon>Amycolatopsis</taxon>
    </lineage>
</organism>
<dbReference type="Pfam" id="PF09339">
    <property type="entry name" value="HTH_IclR"/>
    <property type="match status" value="1"/>
</dbReference>
<dbReference type="SUPFAM" id="SSF55781">
    <property type="entry name" value="GAF domain-like"/>
    <property type="match status" value="1"/>
</dbReference>
<comment type="caution">
    <text evidence="6">The sequence shown here is derived from an EMBL/GenBank/DDBJ whole genome shotgun (WGS) entry which is preliminary data.</text>
</comment>
<keyword evidence="1" id="KW-0805">Transcription regulation</keyword>
<dbReference type="GO" id="GO:0003700">
    <property type="term" value="F:DNA-binding transcription factor activity"/>
    <property type="evidence" value="ECO:0007669"/>
    <property type="project" value="TreeGrafter"/>
</dbReference>
<feature type="domain" description="HTH iclR-type" evidence="4">
    <location>
        <begin position="9"/>
        <end position="71"/>
    </location>
</feature>
<dbReference type="InterPro" id="IPR005471">
    <property type="entry name" value="Tscrpt_reg_IclR_N"/>
</dbReference>
<dbReference type="InterPro" id="IPR036388">
    <property type="entry name" value="WH-like_DNA-bd_sf"/>
</dbReference>
<dbReference type="SMART" id="SM00346">
    <property type="entry name" value="HTH_ICLR"/>
    <property type="match status" value="1"/>
</dbReference>
<proteinExistence type="predicted"/>
<evidence type="ECO:0000259" key="4">
    <source>
        <dbReference type="PROSITE" id="PS51077"/>
    </source>
</evidence>
<protein>
    <submittedName>
        <fullName evidence="6">IclR family transcriptional regulator</fullName>
    </submittedName>
</protein>
<keyword evidence="2" id="KW-0238">DNA-binding</keyword>
<dbReference type="GO" id="GO:0045892">
    <property type="term" value="P:negative regulation of DNA-templated transcription"/>
    <property type="evidence" value="ECO:0007669"/>
    <property type="project" value="TreeGrafter"/>
</dbReference>
<dbReference type="InterPro" id="IPR029016">
    <property type="entry name" value="GAF-like_dom_sf"/>
</dbReference>
<dbReference type="InterPro" id="IPR050707">
    <property type="entry name" value="HTH_MetabolicPath_Reg"/>
</dbReference>
<dbReference type="InterPro" id="IPR036390">
    <property type="entry name" value="WH_DNA-bd_sf"/>
</dbReference>
<dbReference type="EMBL" id="VDFW01000005">
    <property type="protein sequence ID" value="TNC27812.1"/>
    <property type="molecule type" value="Genomic_DNA"/>
</dbReference>
<dbReference type="SUPFAM" id="SSF46785">
    <property type="entry name" value="Winged helix' DNA-binding domain"/>
    <property type="match status" value="1"/>
</dbReference>
<dbReference type="Gene3D" id="3.30.450.40">
    <property type="match status" value="1"/>
</dbReference>
<keyword evidence="3" id="KW-0804">Transcription</keyword>
<evidence type="ECO:0000256" key="1">
    <source>
        <dbReference type="ARBA" id="ARBA00023015"/>
    </source>
</evidence>
<dbReference type="Pfam" id="PF01614">
    <property type="entry name" value="IclR_C"/>
    <property type="match status" value="1"/>
</dbReference>
<evidence type="ECO:0000256" key="3">
    <source>
        <dbReference type="ARBA" id="ARBA00023163"/>
    </source>
</evidence>
<evidence type="ECO:0000259" key="5">
    <source>
        <dbReference type="PROSITE" id="PS51078"/>
    </source>
</evidence>
<dbReference type="PANTHER" id="PTHR30136:SF24">
    <property type="entry name" value="HTH-TYPE TRANSCRIPTIONAL REPRESSOR ALLR"/>
    <property type="match status" value="1"/>
</dbReference>
<dbReference type="RefSeq" id="WP_139096135.1">
    <property type="nucleotide sequence ID" value="NZ_VDFW01000005.1"/>
</dbReference>
<dbReference type="GO" id="GO:0003677">
    <property type="term" value="F:DNA binding"/>
    <property type="evidence" value="ECO:0007669"/>
    <property type="project" value="UniProtKB-KW"/>
</dbReference>
<name>A0A5C4M520_9PSEU</name>